<dbReference type="CARD" id="ARO:3001600">
    <property type="molecule name" value="OXA-409"/>
    <property type="mechanism identifier" value="ARO:0001004"/>
    <property type="mechanism name" value="antibiotic inactivation"/>
</dbReference>
<reference evidence="3" key="1">
    <citation type="journal article" date="2015" name="Appl. Environ. Microbiol.">
        <title>Extrahuman Epidemiology of Acinetobacter baumannii in Lebanon.</title>
        <authorList>
            <person name="Rafei R."/>
            <person name="Hamze M."/>
            <person name="Pailhories H."/>
            <person name="Eveillard M."/>
            <person name="Marsollier L."/>
            <person name="Joly-Guillou M.L."/>
            <person name="Dabboussi F."/>
            <person name="Kempf M."/>
        </authorList>
    </citation>
    <scope>NUCLEOTIDE SEQUENCE</scope>
    <source>
        <strain evidence="3">SR283</strain>
    </source>
</reference>
<dbReference type="SUPFAM" id="SSF56601">
    <property type="entry name" value="beta-lactamase/transpeptidase-like"/>
    <property type="match status" value="1"/>
</dbReference>
<dbReference type="EMBL" id="KJ584918">
    <property type="protein sequence ID" value="AJD07405.1"/>
    <property type="molecule type" value="Genomic_DNA"/>
</dbReference>
<feature type="chain" id="PRO_5002097186" evidence="1">
    <location>
        <begin position="27"/>
        <end position="275"/>
    </location>
</feature>
<protein>
    <submittedName>
        <fullName evidence="3">Beta-lactamase OXA-51-like protein</fullName>
    </submittedName>
</protein>
<dbReference type="Gene3D" id="3.40.710.10">
    <property type="entry name" value="DD-peptidase/beta-lactamase superfamily"/>
    <property type="match status" value="1"/>
</dbReference>
<dbReference type="InterPro" id="IPR001460">
    <property type="entry name" value="PCN-bd_Tpept"/>
</dbReference>
<evidence type="ECO:0000256" key="1">
    <source>
        <dbReference type="SAM" id="SignalP"/>
    </source>
</evidence>
<dbReference type="InterPro" id="IPR012338">
    <property type="entry name" value="Beta-lactam/transpept-like"/>
</dbReference>
<sequence>MNIKALLLITSAIFISACCSPYIVTANPNHSASKSDEKAEKIKNLFNEAHTTGVLVIQQGQTQQSYGNDLARASTEYVPASTFKMLNALIGLEHHKATTTEVFKWNGQKRLFPEWEKDMTLGDAMKASAIPVYQDLARRIGLELMSNEVKRVGYGNADIGTQVDNFWLVGPLKITPQQEAQFAYKLANKTLPFSQKVQDEVQSMLFIEKKNGNKIYAKSGWGWDVDPQVGWLTGWVVQPQGNIVAFSLNLEMKKGIPSSVRKEITYKSLEQLGIL</sequence>
<dbReference type="RefSeq" id="WP_063862765.1">
    <property type="nucleotide sequence ID" value="NG_049698.1"/>
</dbReference>
<accession>A0A0B4UHR7</accession>
<feature type="domain" description="Penicillin-binding protein transpeptidase" evidence="2">
    <location>
        <begin position="49"/>
        <end position="269"/>
    </location>
</feature>
<evidence type="ECO:0000259" key="2">
    <source>
        <dbReference type="Pfam" id="PF00905"/>
    </source>
</evidence>
<dbReference type="NCBIfam" id="NF000268">
    <property type="entry name" value="blaOXA-51_like"/>
    <property type="match status" value="1"/>
</dbReference>
<organism evidence="3">
    <name type="scientific">Acinetobacter baumannii</name>
    <dbReference type="NCBI Taxonomy" id="470"/>
    <lineage>
        <taxon>Bacteria</taxon>
        <taxon>Pseudomonadati</taxon>
        <taxon>Pseudomonadota</taxon>
        <taxon>Gammaproteobacteria</taxon>
        <taxon>Moraxellales</taxon>
        <taxon>Moraxellaceae</taxon>
        <taxon>Acinetobacter</taxon>
        <taxon>Acinetobacter calcoaceticus/baumannii complex</taxon>
    </lineage>
</organism>
<dbReference type="NCBIfam" id="NF012161">
    <property type="entry name" value="bla_class_D_main"/>
    <property type="match status" value="1"/>
</dbReference>
<dbReference type="PROSITE" id="PS51257">
    <property type="entry name" value="PROKAR_LIPOPROTEIN"/>
    <property type="match status" value="1"/>
</dbReference>
<dbReference type="KEGG" id="ag:AJD07405"/>
<feature type="signal peptide" evidence="1">
    <location>
        <begin position="1"/>
        <end position="26"/>
    </location>
</feature>
<keyword evidence="1" id="KW-0732">Signal</keyword>
<dbReference type="Pfam" id="PF00905">
    <property type="entry name" value="Transpeptidase"/>
    <property type="match status" value="1"/>
</dbReference>
<evidence type="ECO:0000313" key="3">
    <source>
        <dbReference type="EMBL" id="AJD07405.1"/>
    </source>
</evidence>
<dbReference type="AlphaFoldDB" id="A0A0B4UHR7"/>
<name>A0A0B4UHR7_ACIBA</name>
<proteinExistence type="predicted"/>
<dbReference type="GO" id="GO:0008658">
    <property type="term" value="F:penicillin binding"/>
    <property type="evidence" value="ECO:0007669"/>
    <property type="project" value="InterPro"/>
</dbReference>